<protein>
    <submittedName>
        <fullName evidence="4">Prepilin-type N-terminal cleavage/methylation domain-containing protein</fullName>
    </submittedName>
</protein>
<keyword evidence="3" id="KW-1133">Transmembrane helix</keyword>
<dbReference type="Pfam" id="PF07963">
    <property type="entry name" value="N_methyl"/>
    <property type="match status" value="1"/>
</dbReference>
<name>A0ABT9GQC5_9GAMM</name>
<organism evidence="4 5">
    <name type="scientific">Alkalimonas delamerensis</name>
    <dbReference type="NCBI Taxonomy" id="265981"/>
    <lineage>
        <taxon>Bacteria</taxon>
        <taxon>Pseudomonadati</taxon>
        <taxon>Pseudomonadota</taxon>
        <taxon>Gammaproteobacteria</taxon>
        <taxon>Alkalimonas</taxon>
    </lineage>
</organism>
<evidence type="ECO:0000256" key="1">
    <source>
        <dbReference type="ARBA" id="ARBA00005233"/>
    </source>
</evidence>
<evidence type="ECO:0000313" key="4">
    <source>
        <dbReference type="EMBL" id="MDP4529167.1"/>
    </source>
</evidence>
<evidence type="ECO:0000256" key="2">
    <source>
        <dbReference type="ARBA" id="ARBA00022481"/>
    </source>
</evidence>
<keyword evidence="5" id="KW-1185">Reference proteome</keyword>
<evidence type="ECO:0000313" key="5">
    <source>
        <dbReference type="Proteomes" id="UP001236258"/>
    </source>
</evidence>
<dbReference type="Gene3D" id="3.30.700.10">
    <property type="entry name" value="Glycoprotein, Type 4 Pilin"/>
    <property type="match status" value="1"/>
</dbReference>
<dbReference type="RefSeq" id="WP_305945270.1">
    <property type="nucleotide sequence ID" value="NZ_JAUZVY010000003.1"/>
</dbReference>
<dbReference type="InterPro" id="IPR045584">
    <property type="entry name" value="Pilin-like"/>
</dbReference>
<dbReference type="InterPro" id="IPR012902">
    <property type="entry name" value="N_methyl_site"/>
</dbReference>
<reference evidence="4 5" key="1">
    <citation type="submission" date="2023-08" db="EMBL/GenBank/DDBJ databases">
        <authorList>
            <person name="Joshi A."/>
            <person name="Thite S."/>
        </authorList>
    </citation>
    <scope>NUCLEOTIDE SEQUENCE [LARGE SCALE GENOMIC DNA]</scope>
    <source>
        <strain evidence="4 5">1E1</strain>
    </source>
</reference>
<dbReference type="PANTHER" id="PTHR30093:SF34">
    <property type="entry name" value="PREPILIN PEPTIDASE-DEPENDENT PROTEIN D"/>
    <property type="match status" value="1"/>
</dbReference>
<keyword evidence="2" id="KW-0488">Methylation</keyword>
<dbReference type="PROSITE" id="PS00409">
    <property type="entry name" value="PROKAR_NTER_METHYL"/>
    <property type="match status" value="1"/>
</dbReference>
<keyword evidence="3" id="KW-0812">Transmembrane</keyword>
<dbReference type="Proteomes" id="UP001236258">
    <property type="component" value="Unassembled WGS sequence"/>
</dbReference>
<evidence type="ECO:0000256" key="3">
    <source>
        <dbReference type="SAM" id="Phobius"/>
    </source>
</evidence>
<comment type="similarity">
    <text evidence="1">Belongs to the N-Me-Phe pilin family.</text>
</comment>
<sequence length="129" mass="13043">MKSIQKTQQGFTLIELMIVVAIIGILAAVALPAYQNYTQRSANGACLGEARSYMGSAVADLALGGETATVAPAPNVACATSPTPTWAQHTGGTDIVFTPRTRGNSAELRTVSCNAGTGTCELAGAPAGS</sequence>
<comment type="caution">
    <text evidence="4">The sequence shown here is derived from an EMBL/GenBank/DDBJ whole genome shotgun (WGS) entry which is preliminary data.</text>
</comment>
<gene>
    <name evidence="4" type="ORF">Q3O59_09005</name>
</gene>
<keyword evidence="3" id="KW-0472">Membrane</keyword>
<dbReference type="EMBL" id="JAUZVY010000003">
    <property type="protein sequence ID" value="MDP4529167.1"/>
    <property type="molecule type" value="Genomic_DNA"/>
</dbReference>
<feature type="transmembrane region" description="Helical" evidence="3">
    <location>
        <begin position="12"/>
        <end position="34"/>
    </location>
</feature>
<dbReference type="SUPFAM" id="SSF54523">
    <property type="entry name" value="Pili subunits"/>
    <property type="match status" value="1"/>
</dbReference>
<dbReference type="NCBIfam" id="TIGR02532">
    <property type="entry name" value="IV_pilin_GFxxxE"/>
    <property type="match status" value="1"/>
</dbReference>
<proteinExistence type="inferred from homology"/>
<dbReference type="PANTHER" id="PTHR30093">
    <property type="entry name" value="GENERAL SECRETION PATHWAY PROTEIN G"/>
    <property type="match status" value="1"/>
</dbReference>
<accession>A0ABT9GQC5</accession>